<evidence type="ECO:0000259" key="1">
    <source>
        <dbReference type="PROSITE" id="PS51011"/>
    </source>
</evidence>
<dbReference type="SUPFAM" id="SSF46774">
    <property type="entry name" value="ARID-like"/>
    <property type="match status" value="1"/>
</dbReference>
<dbReference type="CDD" id="cd00167">
    <property type="entry name" value="SANT"/>
    <property type="match status" value="1"/>
</dbReference>
<dbReference type="Proteomes" id="UP000230069">
    <property type="component" value="Unassembled WGS sequence"/>
</dbReference>
<dbReference type="PROSITE" id="PS51011">
    <property type="entry name" value="ARID"/>
    <property type="match status" value="1"/>
</dbReference>
<dbReference type="FunCoup" id="A0A2G5E0P0">
    <property type="interactions" value="14"/>
</dbReference>
<evidence type="ECO:0000313" key="2">
    <source>
        <dbReference type="EMBL" id="PIA49281.1"/>
    </source>
</evidence>
<dbReference type="InterPro" id="IPR001005">
    <property type="entry name" value="SANT/Myb"/>
</dbReference>
<name>A0A2G5E0P0_AQUCA</name>
<accession>A0A2G5E0P0</accession>
<feature type="domain" description="ARID" evidence="1">
    <location>
        <begin position="73"/>
        <end position="166"/>
    </location>
</feature>
<organism evidence="2 3">
    <name type="scientific">Aquilegia coerulea</name>
    <name type="common">Rocky mountain columbine</name>
    <dbReference type="NCBI Taxonomy" id="218851"/>
    <lineage>
        <taxon>Eukaryota</taxon>
        <taxon>Viridiplantae</taxon>
        <taxon>Streptophyta</taxon>
        <taxon>Embryophyta</taxon>
        <taxon>Tracheophyta</taxon>
        <taxon>Spermatophyta</taxon>
        <taxon>Magnoliopsida</taxon>
        <taxon>Ranunculales</taxon>
        <taxon>Ranunculaceae</taxon>
        <taxon>Thalictroideae</taxon>
        <taxon>Aquilegia</taxon>
    </lineage>
</organism>
<dbReference type="GO" id="GO:0003677">
    <property type="term" value="F:DNA binding"/>
    <property type="evidence" value="ECO:0007669"/>
    <property type="project" value="InterPro"/>
</dbReference>
<dbReference type="OrthoDB" id="1938591at2759"/>
<proteinExistence type="predicted"/>
<gene>
    <name evidence="2" type="ORF">AQUCO_01300260v1</name>
</gene>
<dbReference type="SMART" id="SM01014">
    <property type="entry name" value="ARID"/>
    <property type="match status" value="1"/>
</dbReference>
<dbReference type="SMART" id="SM00501">
    <property type="entry name" value="BRIGHT"/>
    <property type="match status" value="1"/>
</dbReference>
<sequence>MVIHIHMAKVGPSSDSGFLGTSNMAGWSILGNGSAFDYYEILQHLQKNGLCLDLDLNSLKMSNDGGVGVGKDNKLRDMFDQILSVFLKVISLREKFLPLPLMIGDGQSVDLFKLFWVVREKGGFESVSKFAKWGSVADEIGLGSGFATSLKLFYFKYLDALDRCLQTALRDKSIGVGEGDKNLGLLPVGLKSQLKDFLCNTQGRISGGQRKKKKVISSKGAQNLTALGKVEKCIVDDEEEVVTYPTELGSVEKRIVDDDEDVVILDKSVVKEEVYFRKRKRETLSGMLNWVKEIAKNPSDAAIAKLAETYKQNEYGLKELRCMVLLARNALFQRQMICWTEEKENPLWQKRQKMHPSLYEDEVAVDQLSMERQRCSPRILSQRNCQMDPHHDSSYLDISASSLEEIESDQSPNPCDDDVQFPKPVPIGPLSQADIPEWTGVPTESDPKWLGTRVWPPMTGEQSSLTKMDSIGKGRQDKCGCRLPGSVECIRFHIAENKMKLNSELGVVFYTWKFHLMGEEVSLAWTEDEENKFKSIVRLNPFSQDKSFWNQLCRSFRTKSWKSLVNYYFNVFVVRRRTYQNRVTPNNIDSDDDESEFGSLSNGYGHESVKLADSTSIACVQNTQCTNLD</sequence>
<protein>
    <recommendedName>
        <fullName evidence="1">ARID domain-containing protein</fullName>
    </recommendedName>
</protein>
<dbReference type="Gene3D" id="1.10.150.60">
    <property type="entry name" value="ARID DNA-binding domain"/>
    <property type="match status" value="1"/>
</dbReference>
<dbReference type="InterPro" id="IPR036431">
    <property type="entry name" value="ARID_dom_sf"/>
</dbReference>
<dbReference type="Pfam" id="PF01388">
    <property type="entry name" value="ARID"/>
    <property type="match status" value="1"/>
</dbReference>
<dbReference type="EMBL" id="KZ305030">
    <property type="protein sequence ID" value="PIA49281.1"/>
    <property type="molecule type" value="Genomic_DNA"/>
</dbReference>
<dbReference type="STRING" id="218851.A0A2G5E0P0"/>
<dbReference type="InterPro" id="IPR001606">
    <property type="entry name" value="ARID_dom"/>
</dbReference>
<reference evidence="2 3" key="1">
    <citation type="submission" date="2017-09" db="EMBL/GenBank/DDBJ databases">
        <title>WGS assembly of Aquilegia coerulea Goldsmith.</title>
        <authorList>
            <person name="Hodges S."/>
            <person name="Kramer E."/>
            <person name="Nordborg M."/>
            <person name="Tomkins J."/>
            <person name="Borevitz J."/>
            <person name="Derieg N."/>
            <person name="Yan J."/>
            <person name="Mihaltcheva S."/>
            <person name="Hayes R.D."/>
            <person name="Rokhsar D."/>
        </authorList>
    </citation>
    <scope>NUCLEOTIDE SEQUENCE [LARGE SCALE GENOMIC DNA]</scope>
    <source>
        <strain evidence="3">cv. Goldsmith</strain>
    </source>
</reference>
<evidence type="ECO:0000313" key="3">
    <source>
        <dbReference type="Proteomes" id="UP000230069"/>
    </source>
</evidence>
<dbReference type="AlphaFoldDB" id="A0A2G5E0P0"/>
<keyword evidence="3" id="KW-1185">Reference proteome</keyword>
<dbReference type="PANTHER" id="PTHR46410:SF1">
    <property type="entry name" value="AT-RICH INTERACTIVE DOMAIN-CONTAINING PROTEIN 1"/>
    <property type="match status" value="1"/>
</dbReference>
<dbReference type="PANTHER" id="PTHR46410">
    <property type="entry name" value="AT-RICH INTERACTIVE DOMAIN-CONTAINING PROTEIN 2"/>
    <property type="match status" value="1"/>
</dbReference>
<dbReference type="CDD" id="cd16100">
    <property type="entry name" value="ARID"/>
    <property type="match status" value="1"/>
</dbReference>
<dbReference type="EMBL" id="KZ305030">
    <property type="protein sequence ID" value="PIA49280.1"/>
    <property type="molecule type" value="Genomic_DNA"/>
</dbReference>